<dbReference type="PANTHER" id="PTHR16453:SF9">
    <property type="entry name" value="GATOR COMPLEX PROTEIN MIOS"/>
    <property type="match status" value="1"/>
</dbReference>
<evidence type="ECO:0000256" key="1">
    <source>
        <dbReference type="ARBA" id="ARBA00009713"/>
    </source>
</evidence>
<dbReference type="EMBL" id="GG745331">
    <property type="protein sequence ID" value="KNE57393.1"/>
    <property type="molecule type" value="Genomic_DNA"/>
</dbReference>
<dbReference type="InterPro" id="IPR015943">
    <property type="entry name" value="WD40/YVTN_repeat-like_dom_sf"/>
</dbReference>
<dbReference type="InterPro" id="IPR031488">
    <property type="entry name" value="Zn_ribbon_mio"/>
</dbReference>
<evidence type="ECO:0000259" key="5">
    <source>
        <dbReference type="Pfam" id="PF21719"/>
    </source>
</evidence>
<protein>
    <submittedName>
        <fullName evidence="6">Uncharacterized protein</fullName>
    </submittedName>
</protein>
<reference evidence="7" key="2">
    <citation type="submission" date="2009-11" db="EMBL/GenBank/DDBJ databases">
        <title>The Genome Sequence of Allomyces macrogynus strain ATCC 38327.</title>
        <authorList>
            <consortium name="The Broad Institute Genome Sequencing Platform"/>
            <person name="Russ C."/>
            <person name="Cuomo C."/>
            <person name="Shea T."/>
            <person name="Young S.K."/>
            <person name="Zeng Q."/>
            <person name="Koehrsen M."/>
            <person name="Haas B."/>
            <person name="Borodovsky M."/>
            <person name="Guigo R."/>
            <person name="Alvarado L."/>
            <person name="Berlin A."/>
            <person name="Borenstein D."/>
            <person name="Chen Z."/>
            <person name="Engels R."/>
            <person name="Freedman E."/>
            <person name="Gellesch M."/>
            <person name="Goldberg J."/>
            <person name="Griggs A."/>
            <person name="Gujja S."/>
            <person name="Heiman D."/>
            <person name="Hepburn T."/>
            <person name="Howarth C."/>
            <person name="Jen D."/>
            <person name="Larson L."/>
            <person name="Lewis B."/>
            <person name="Mehta T."/>
            <person name="Park D."/>
            <person name="Pearson M."/>
            <person name="Roberts A."/>
            <person name="Saif S."/>
            <person name="Shenoy N."/>
            <person name="Sisk P."/>
            <person name="Stolte C."/>
            <person name="Sykes S."/>
            <person name="Walk T."/>
            <person name="White J."/>
            <person name="Yandava C."/>
            <person name="Burger G."/>
            <person name="Gray M.W."/>
            <person name="Holland P.W.H."/>
            <person name="King N."/>
            <person name="Lang F.B.F."/>
            <person name="Roger A.J."/>
            <person name="Ruiz-Trillo I."/>
            <person name="Lander E."/>
            <person name="Nusbaum C."/>
        </authorList>
    </citation>
    <scope>NUCLEOTIDE SEQUENCE [LARGE SCALE GENOMIC DNA]</scope>
    <source>
        <strain evidence="7">ATCC 38327</strain>
    </source>
</reference>
<dbReference type="eggNOG" id="KOG1008">
    <property type="taxonomic scope" value="Eukaryota"/>
</dbReference>
<dbReference type="PANTHER" id="PTHR16453">
    <property type="entry name" value="WD40 DOMAIN-CONTAINING PROTEIN MIO FAMILY MEMBER"/>
    <property type="match status" value="1"/>
</dbReference>
<dbReference type="Pfam" id="PF21720">
    <property type="entry name" value="MIOS_WD40"/>
    <property type="match status" value="1"/>
</dbReference>
<feature type="domain" description="MIOS-like alpha-solenoid" evidence="5">
    <location>
        <begin position="594"/>
        <end position="784"/>
    </location>
</feature>
<keyword evidence="3" id="KW-0677">Repeat</keyword>
<dbReference type="CDD" id="cd16691">
    <property type="entry name" value="mRING-H2-C3H3C2_Mio"/>
    <property type="match status" value="1"/>
</dbReference>
<accession>A0A0L0S4B8</accession>
<comment type="similarity">
    <text evidence="1">Belongs to the WD repeat mio family.</text>
</comment>
<dbReference type="InterPro" id="IPR036322">
    <property type="entry name" value="WD40_repeat_dom_sf"/>
</dbReference>
<keyword evidence="2" id="KW-0853">WD repeat</keyword>
<dbReference type="STRING" id="578462.A0A0L0S4B8"/>
<dbReference type="GO" id="GO:1904263">
    <property type="term" value="P:positive regulation of TORC1 signaling"/>
    <property type="evidence" value="ECO:0007669"/>
    <property type="project" value="TreeGrafter"/>
</dbReference>
<dbReference type="Pfam" id="PF17034">
    <property type="entry name" value="zinc_ribbon_16"/>
    <property type="match status" value="1"/>
</dbReference>
<dbReference type="OMA" id="YWIASYL"/>
<dbReference type="Proteomes" id="UP000054350">
    <property type="component" value="Unassembled WGS sequence"/>
</dbReference>
<dbReference type="SUPFAM" id="SSF50978">
    <property type="entry name" value="WD40 repeat-like"/>
    <property type="match status" value="1"/>
</dbReference>
<evidence type="ECO:0000313" key="6">
    <source>
        <dbReference type="EMBL" id="KNE57393.1"/>
    </source>
</evidence>
<evidence type="ECO:0000256" key="3">
    <source>
        <dbReference type="ARBA" id="ARBA00022737"/>
    </source>
</evidence>
<dbReference type="AlphaFoldDB" id="A0A0L0S4B8"/>
<gene>
    <name evidence="6" type="ORF">AMAG_03114</name>
</gene>
<dbReference type="GO" id="GO:0005737">
    <property type="term" value="C:cytoplasm"/>
    <property type="evidence" value="ECO:0007669"/>
    <property type="project" value="TreeGrafter"/>
</dbReference>
<dbReference type="Gene3D" id="2.130.10.10">
    <property type="entry name" value="YVTN repeat-like/Quinoprotein amine dehydrogenase"/>
    <property type="match status" value="1"/>
</dbReference>
<dbReference type="InterPro" id="IPR037593">
    <property type="entry name" value="MIOS/Sea4"/>
</dbReference>
<feature type="domain" description="GATOR2 complex protein MIO zinc-ribbon like" evidence="4">
    <location>
        <begin position="913"/>
        <end position="1056"/>
    </location>
</feature>
<dbReference type="SMART" id="SM00320">
    <property type="entry name" value="WD40"/>
    <property type="match status" value="2"/>
</dbReference>
<organism evidence="6 7">
    <name type="scientific">Allomyces macrogynus (strain ATCC 38327)</name>
    <name type="common">Allomyces javanicus var. macrogynus</name>
    <dbReference type="NCBI Taxonomy" id="578462"/>
    <lineage>
        <taxon>Eukaryota</taxon>
        <taxon>Fungi</taxon>
        <taxon>Fungi incertae sedis</taxon>
        <taxon>Blastocladiomycota</taxon>
        <taxon>Blastocladiomycetes</taxon>
        <taxon>Blastocladiales</taxon>
        <taxon>Blastocladiaceae</taxon>
        <taxon>Allomyces</taxon>
    </lineage>
</organism>
<evidence type="ECO:0000313" key="7">
    <source>
        <dbReference type="Proteomes" id="UP000054350"/>
    </source>
</evidence>
<name>A0A0L0S4B8_ALLM3</name>
<keyword evidence="7" id="KW-1185">Reference proteome</keyword>
<proteinExistence type="inferred from homology"/>
<evidence type="ECO:0000259" key="4">
    <source>
        <dbReference type="Pfam" id="PF17034"/>
    </source>
</evidence>
<evidence type="ECO:0000256" key="2">
    <source>
        <dbReference type="ARBA" id="ARBA00022574"/>
    </source>
</evidence>
<dbReference type="InterPro" id="IPR001680">
    <property type="entry name" value="WD40_rpt"/>
</dbReference>
<dbReference type="VEuPathDB" id="FungiDB:AMAG_03114"/>
<dbReference type="InterPro" id="IPR049092">
    <property type="entry name" value="MIOS_a-sol"/>
</dbReference>
<reference evidence="6 7" key="1">
    <citation type="submission" date="2009-11" db="EMBL/GenBank/DDBJ databases">
        <title>Annotation of Allomyces macrogynus ATCC 38327.</title>
        <authorList>
            <consortium name="The Broad Institute Genome Sequencing Platform"/>
            <person name="Russ C."/>
            <person name="Cuomo C."/>
            <person name="Burger G."/>
            <person name="Gray M.W."/>
            <person name="Holland P.W.H."/>
            <person name="King N."/>
            <person name="Lang F.B.F."/>
            <person name="Roger A.J."/>
            <person name="Ruiz-Trillo I."/>
            <person name="Young S.K."/>
            <person name="Zeng Q."/>
            <person name="Gargeya S."/>
            <person name="Fitzgerald M."/>
            <person name="Haas B."/>
            <person name="Abouelleil A."/>
            <person name="Alvarado L."/>
            <person name="Arachchi H.M."/>
            <person name="Berlin A."/>
            <person name="Chapman S.B."/>
            <person name="Gearin G."/>
            <person name="Goldberg J."/>
            <person name="Griggs A."/>
            <person name="Gujja S."/>
            <person name="Hansen M."/>
            <person name="Heiman D."/>
            <person name="Howarth C."/>
            <person name="Larimer J."/>
            <person name="Lui A."/>
            <person name="MacDonald P.J.P."/>
            <person name="McCowen C."/>
            <person name="Montmayeur A."/>
            <person name="Murphy C."/>
            <person name="Neiman D."/>
            <person name="Pearson M."/>
            <person name="Priest M."/>
            <person name="Roberts A."/>
            <person name="Saif S."/>
            <person name="Shea T."/>
            <person name="Sisk P."/>
            <person name="Stolte C."/>
            <person name="Sykes S."/>
            <person name="Wortman J."/>
            <person name="Nusbaum C."/>
            <person name="Birren B."/>
        </authorList>
    </citation>
    <scope>NUCLEOTIDE SEQUENCE [LARGE SCALE GENOMIC DNA]</scope>
    <source>
        <strain evidence="6 7">ATCC 38327</strain>
    </source>
</reference>
<dbReference type="Pfam" id="PF21719">
    <property type="entry name" value="MIOS_a-sol"/>
    <property type="match status" value="1"/>
</dbReference>
<sequence>MASVKTLRKILWSPLGDARVVVVAHDVRMYVHEDDNYFRQTALLSDPSIVHCRAVAWSPDSSTPDLIALGMVSGKIHLSRLSDTGYLSATHAYSTASGTDLNDDTVATGADVTQFHSRIPSGSGIVQTFYPTSAPSGEPGVTHQHPVYLAEFYPKQMRPCTAVAFCPQNPALLAAGYEKTRNDPGLLIWDIEAQVRSPTATIASASQPYSSYQPVDSSGPHSGMFAGGVYPPTHSRHLSASERRSNLVRENSFTRGFVGTPAMVDAQYRGGSAAFPIAGDGSRAGGDQKQEKPLYQYGQGEVASSLAWLSHDSHARQIVAGMGLKWIRMFDLRSSAVPTLSVATRAVNGLTVDHFNSYRVASYSDDCEIKVWDLRKPTEALLTIPAPAREPQTMQRGAIATAATADRSAPINHLAFCPSRPGVLGVAYRDVPHMHVFELTEQPVGTTVPSVPSLHPRRTSFNEAAAAAAATAASLAATQPGSDALLMHDTVPNVTLSIFRKKVCGTNTVASFDFVPAPSSAFPDKTQVVLLTKVPPPPSTAAAPTAPTGDLLQLEVATLHDVPQAAWNPSGRIAASLGTTVSFQRLDDAIPAIMYRRAKAGYGLNATVNQTVVAGDPALEQLWRWMERTERLAGTSHVLIHGFDFSYQGIVDALKDAGNGSIPINGLFGDWYSSQQRKLALNMIGWSDENLEVEISQLEREGNYMKAALWAFLYSDLNRAIRALNAGGDQRLHLVSAVLSGYSLTPNAAWVEQCRHLSEKLTQPELRSMFTYMSTFDWSVVLSEKIDLREKLLIVLRYFSDAKLQQYVSGTAADMIRDGELQGLAFTGLSMDGVRLLANYVDNKGDVQTAALVMSTVVPGRFPDSMVEMWVEEYRDFLDQQRLFHERAKFDIAVTRLAGPEKMKVTSQIHVRCNFCDQSISQNVIFPVIKDSGGRRVAVSTATLSSMPKNKLAVCPNCAKSLPRCALCLLSMGGQVDVRRPVPTLMALSDAMAQPPLSAVNGSPELAVMAANVPSGFDAWFTWCQTCRHGGHSVHVMEWFGKHTRCPVADCDCRCSVL</sequence>
<dbReference type="OrthoDB" id="341486at2759"/>